<dbReference type="RefSeq" id="WP_213496740.1">
    <property type="nucleotide sequence ID" value="NZ_CP074694.1"/>
</dbReference>
<proteinExistence type="predicted"/>
<reference evidence="1" key="1">
    <citation type="submission" date="2021-05" db="EMBL/GenBank/DDBJ databases">
        <title>Complete genome sequence of the cellulolytic planctomycete Telmatocola sphagniphila SP2T and characterization of the first cellulase from planctomycetes.</title>
        <authorList>
            <person name="Rakitin A.L."/>
            <person name="Beletsky A.V."/>
            <person name="Naumoff D.G."/>
            <person name="Kulichevskaya I.S."/>
            <person name="Mardanov A.V."/>
            <person name="Ravin N.V."/>
            <person name="Dedysh S.N."/>
        </authorList>
    </citation>
    <scope>NUCLEOTIDE SEQUENCE</scope>
    <source>
        <strain evidence="1">SP2T</strain>
    </source>
</reference>
<protein>
    <submittedName>
        <fullName evidence="1">DUF1573 domain-containing protein</fullName>
    </submittedName>
</protein>
<name>A0A8E6B7R5_9BACT</name>
<dbReference type="Pfam" id="PF07610">
    <property type="entry name" value="DUF1573"/>
    <property type="match status" value="1"/>
</dbReference>
<dbReference type="EMBL" id="CP074694">
    <property type="protein sequence ID" value="QVL32103.1"/>
    <property type="molecule type" value="Genomic_DNA"/>
</dbReference>
<dbReference type="Proteomes" id="UP000676194">
    <property type="component" value="Chromosome"/>
</dbReference>
<sequence length="136" mass="14794">MNSIANLMVVLGGIGLFFAFGPNSLLNGKTDATSQSDSRELVVSKIECKKISDHYEAEVCFENKTQNSVSIIEIIPTCSCASGRIEDSMVDPVREGKIRLEFKPGASDTQQIMILYEGVFGGRYPIVVNLKLGSKS</sequence>
<accession>A0A8E6B7R5</accession>
<organism evidence="1 2">
    <name type="scientific">Telmatocola sphagniphila</name>
    <dbReference type="NCBI Taxonomy" id="1123043"/>
    <lineage>
        <taxon>Bacteria</taxon>
        <taxon>Pseudomonadati</taxon>
        <taxon>Planctomycetota</taxon>
        <taxon>Planctomycetia</taxon>
        <taxon>Gemmatales</taxon>
        <taxon>Gemmataceae</taxon>
    </lineage>
</organism>
<evidence type="ECO:0000313" key="2">
    <source>
        <dbReference type="Proteomes" id="UP000676194"/>
    </source>
</evidence>
<evidence type="ECO:0000313" key="1">
    <source>
        <dbReference type="EMBL" id="QVL32103.1"/>
    </source>
</evidence>
<dbReference type="KEGG" id="tsph:KIH39_25250"/>
<dbReference type="InterPro" id="IPR011467">
    <property type="entry name" value="DUF1573"/>
</dbReference>
<dbReference type="AlphaFoldDB" id="A0A8E6B7R5"/>
<keyword evidence="2" id="KW-1185">Reference proteome</keyword>
<gene>
    <name evidence="1" type="ORF">KIH39_25250</name>
</gene>